<gene>
    <name evidence="2" type="ORF">SAMN05421721_11418</name>
</gene>
<dbReference type="PROSITE" id="PS51833">
    <property type="entry name" value="HDOD"/>
    <property type="match status" value="1"/>
</dbReference>
<dbReference type="InterPro" id="IPR013976">
    <property type="entry name" value="HDOD"/>
</dbReference>
<dbReference type="SUPFAM" id="SSF51206">
    <property type="entry name" value="cAMP-binding domain-like"/>
    <property type="match status" value="1"/>
</dbReference>
<protein>
    <submittedName>
        <fullName evidence="2">HD-like signal output (HDOD) domain, no enzymatic activity</fullName>
    </submittedName>
</protein>
<dbReference type="Proteomes" id="UP000199556">
    <property type="component" value="Unassembled WGS sequence"/>
</dbReference>
<dbReference type="Pfam" id="PF08668">
    <property type="entry name" value="HDOD"/>
    <property type="match status" value="1"/>
</dbReference>
<dbReference type="AlphaFoldDB" id="A0A1I4S8G5"/>
<dbReference type="OrthoDB" id="598113at2"/>
<dbReference type="EMBL" id="FOUO01000014">
    <property type="protein sequence ID" value="SFM60782.1"/>
    <property type="molecule type" value="Genomic_DNA"/>
</dbReference>
<dbReference type="PANTHER" id="PTHR33525">
    <property type="match status" value="1"/>
</dbReference>
<evidence type="ECO:0000259" key="1">
    <source>
        <dbReference type="PROSITE" id="PS51833"/>
    </source>
</evidence>
<accession>A0A1I4S8G5</accession>
<dbReference type="STRING" id="195064.SAMN05421721_11418"/>
<dbReference type="SUPFAM" id="SSF109604">
    <property type="entry name" value="HD-domain/PDEase-like"/>
    <property type="match status" value="1"/>
</dbReference>
<dbReference type="CDD" id="cd00038">
    <property type="entry name" value="CAP_ED"/>
    <property type="match status" value="1"/>
</dbReference>
<dbReference type="InterPro" id="IPR000595">
    <property type="entry name" value="cNMP-bd_dom"/>
</dbReference>
<evidence type="ECO:0000313" key="3">
    <source>
        <dbReference type="Proteomes" id="UP000199556"/>
    </source>
</evidence>
<evidence type="ECO:0000313" key="2">
    <source>
        <dbReference type="EMBL" id="SFM60782.1"/>
    </source>
</evidence>
<dbReference type="InterPro" id="IPR014710">
    <property type="entry name" value="RmlC-like_jellyroll"/>
</dbReference>
<dbReference type="Gene3D" id="1.10.3210.10">
    <property type="entry name" value="Hypothetical protein af1432"/>
    <property type="match status" value="1"/>
</dbReference>
<dbReference type="Gene3D" id="2.60.120.10">
    <property type="entry name" value="Jelly Rolls"/>
    <property type="match status" value="1"/>
</dbReference>
<feature type="domain" description="HDOD" evidence="1">
    <location>
        <begin position="148"/>
        <end position="334"/>
    </location>
</feature>
<proteinExistence type="predicted"/>
<dbReference type="RefSeq" id="WP_090486474.1">
    <property type="nucleotide sequence ID" value="NZ_FOUO01000014.1"/>
</dbReference>
<dbReference type="InterPro" id="IPR052340">
    <property type="entry name" value="RNase_Y/CdgJ"/>
</dbReference>
<reference evidence="2 3" key="1">
    <citation type="submission" date="2016-10" db="EMBL/GenBank/DDBJ databases">
        <authorList>
            <person name="de Groot N.N."/>
        </authorList>
    </citation>
    <scope>NUCLEOTIDE SEQUENCE [LARGE SCALE GENOMIC DNA]</scope>
    <source>
        <strain evidence="2 3">DSM 4180</strain>
    </source>
</reference>
<dbReference type="InterPro" id="IPR018490">
    <property type="entry name" value="cNMP-bd_dom_sf"/>
</dbReference>
<name>A0A1I4S8G5_ECTMO</name>
<keyword evidence="3" id="KW-1185">Reference proteome</keyword>
<sequence length="412" mass="46001">MAERIDPAILDRLTPVAELDPAAREHLARKAVYLELAPGEKLQAADTTRWMLYLLEGKVSLFSEGRPLIIEAHGPRAQQPVFGSGRLREYATALTESRLLRLDRNLYETLIRQQTESGYEIRETPLSEMESGLFGAIYQRIITGQLVLPALPEVAMRMQAAMNDPEIDAARLARIVQTDMAVTGGLLKAAKSARYGGSSPIHNVRDAIVRLGFDTTRQLVTAIALKQVFRTQIPAIRQRMHALWERSVHVSALSHILARHGQGFDAEHAMLAGLLHQVGMVPLLDDLARLHPDLPEEEREQILQHLHPVVGELVINDWGLDADIVQVICEGGRWDRNGTRPPDYCDVVLVAQLYYLAHSGDAARGEIPRYDQVPAYTKLGLPEPDRELKLDLFEEAREEIREVLDLLGASTA</sequence>
<dbReference type="PANTHER" id="PTHR33525:SF3">
    <property type="entry name" value="RIBONUCLEASE Y"/>
    <property type="match status" value="1"/>
</dbReference>
<organism evidence="2 3">
    <name type="scientific">Ectothiorhodospira mobilis</name>
    <dbReference type="NCBI Taxonomy" id="195064"/>
    <lineage>
        <taxon>Bacteria</taxon>
        <taxon>Pseudomonadati</taxon>
        <taxon>Pseudomonadota</taxon>
        <taxon>Gammaproteobacteria</taxon>
        <taxon>Chromatiales</taxon>
        <taxon>Ectothiorhodospiraceae</taxon>
        <taxon>Ectothiorhodospira</taxon>
    </lineage>
</organism>